<accession>Q1MZ97</accession>
<dbReference type="Proteomes" id="UP000004263">
    <property type="component" value="Unassembled WGS sequence"/>
</dbReference>
<protein>
    <submittedName>
        <fullName evidence="1">Uncharacterized protein</fullName>
    </submittedName>
</protein>
<organism evidence="1 2">
    <name type="scientific">Bermanella marisrubri</name>
    <dbReference type="NCBI Taxonomy" id="207949"/>
    <lineage>
        <taxon>Bacteria</taxon>
        <taxon>Pseudomonadati</taxon>
        <taxon>Pseudomonadota</taxon>
        <taxon>Gammaproteobacteria</taxon>
        <taxon>Oceanospirillales</taxon>
        <taxon>Oceanospirillaceae</taxon>
        <taxon>Bermanella</taxon>
    </lineage>
</organism>
<proteinExistence type="predicted"/>
<keyword evidence="2" id="KW-1185">Reference proteome</keyword>
<sequence length="45" mass="4658">MFSGGFEAGVIFGSTNDLAVPNTVDDIGSPEIFITNPMIINLVSG</sequence>
<reference evidence="1 2" key="1">
    <citation type="submission" date="2006-03" db="EMBL/GenBank/DDBJ databases">
        <authorList>
            <person name="Pinhassi J."/>
            <person name="Pedros-Alio C."/>
            <person name="Ferriera S."/>
            <person name="Johnson J."/>
            <person name="Kravitz S."/>
            <person name="Halpern A."/>
            <person name="Remington K."/>
            <person name="Beeson K."/>
            <person name="Tran B."/>
            <person name="Rogers Y.-H."/>
            <person name="Friedman R."/>
            <person name="Venter J.C."/>
        </authorList>
    </citation>
    <scope>NUCLEOTIDE SEQUENCE [LARGE SCALE GENOMIC DNA]</scope>
    <source>
        <strain evidence="1 2">RED65</strain>
    </source>
</reference>
<evidence type="ECO:0000313" key="1">
    <source>
        <dbReference type="EMBL" id="EAT11369.1"/>
    </source>
</evidence>
<evidence type="ECO:0000313" key="2">
    <source>
        <dbReference type="Proteomes" id="UP000004263"/>
    </source>
</evidence>
<gene>
    <name evidence="1" type="ORF">RED65_13117</name>
</gene>
<dbReference type="HOGENOM" id="CLU_3196588_0_0_6"/>
<dbReference type="AlphaFoldDB" id="Q1MZ97"/>
<comment type="caution">
    <text evidence="1">The sequence shown here is derived from an EMBL/GenBank/DDBJ whole genome shotgun (WGS) entry which is preliminary data.</text>
</comment>
<dbReference type="EMBL" id="AAQH01000019">
    <property type="protein sequence ID" value="EAT11369.1"/>
    <property type="molecule type" value="Genomic_DNA"/>
</dbReference>
<name>Q1MZ97_9GAMM</name>